<organism evidence="11 12">
    <name type="scientific">Endocarpon pusillum</name>
    <dbReference type="NCBI Taxonomy" id="364733"/>
    <lineage>
        <taxon>Eukaryota</taxon>
        <taxon>Fungi</taxon>
        <taxon>Dikarya</taxon>
        <taxon>Ascomycota</taxon>
        <taxon>Pezizomycotina</taxon>
        <taxon>Eurotiomycetes</taxon>
        <taxon>Chaetothyriomycetidae</taxon>
        <taxon>Verrucariales</taxon>
        <taxon>Verrucariaceae</taxon>
        <taxon>Endocarpon</taxon>
    </lineage>
</organism>
<gene>
    <name evidence="11" type="ORF">GJ744_006082</name>
</gene>
<dbReference type="EMBL" id="JAACFV010000027">
    <property type="protein sequence ID" value="KAF7510716.1"/>
    <property type="molecule type" value="Genomic_DNA"/>
</dbReference>
<evidence type="ECO:0000256" key="1">
    <source>
        <dbReference type="ARBA" id="ARBA00001798"/>
    </source>
</evidence>
<evidence type="ECO:0000256" key="8">
    <source>
        <dbReference type="ARBA" id="ARBA00022833"/>
    </source>
</evidence>
<keyword evidence="3" id="KW-0808">Transferase</keyword>
<feature type="region of interest" description="Disordered" evidence="9">
    <location>
        <begin position="1"/>
        <end position="33"/>
    </location>
</feature>
<dbReference type="AlphaFoldDB" id="A0A8H7E8F8"/>
<dbReference type="GO" id="GO:0008270">
    <property type="term" value="F:zinc ion binding"/>
    <property type="evidence" value="ECO:0007669"/>
    <property type="project" value="UniProtKB-KW"/>
</dbReference>
<evidence type="ECO:0000256" key="7">
    <source>
        <dbReference type="ARBA" id="ARBA00022786"/>
    </source>
</evidence>
<evidence type="ECO:0000256" key="3">
    <source>
        <dbReference type="ARBA" id="ARBA00022679"/>
    </source>
</evidence>
<keyword evidence="4" id="KW-0479">Metal-binding</keyword>
<reference evidence="11" key="1">
    <citation type="submission" date="2020-02" db="EMBL/GenBank/DDBJ databases">
        <authorList>
            <person name="Palmer J.M."/>
        </authorList>
    </citation>
    <scope>NUCLEOTIDE SEQUENCE</scope>
    <source>
        <strain evidence="11">EPUS1.4</strain>
        <tissue evidence="11">Thallus</tissue>
    </source>
</reference>
<dbReference type="GO" id="GO:0016567">
    <property type="term" value="P:protein ubiquitination"/>
    <property type="evidence" value="ECO:0007669"/>
    <property type="project" value="InterPro"/>
</dbReference>
<protein>
    <recommendedName>
        <fullName evidence="2">RBR-type E3 ubiquitin transferase</fullName>
        <ecNumber evidence="2">2.3.2.31</ecNumber>
    </recommendedName>
</protein>
<comment type="caution">
    <text evidence="11">The sequence shown here is derived from an EMBL/GenBank/DDBJ whole genome shotgun (WGS) entry which is preliminary data.</text>
</comment>
<evidence type="ECO:0000256" key="4">
    <source>
        <dbReference type="ARBA" id="ARBA00022723"/>
    </source>
</evidence>
<accession>A0A8H7E8F8</accession>
<evidence type="ECO:0000259" key="10">
    <source>
        <dbReference type="PROSITE" id="PS51873"/>
    </source>
</evidence>
<dbReference type="PROSITE" id="PS51873">
    <property type="entry name" value="TRIAD"/>
    <property type="match status" value="1"/>
</dbReference>
<evidence type="ECO:0000256" key="2">
    <source>
        <dbReference type="ARBA" id="ARBA00012251"/>
    </source>
</evidence>
<feature type="compositionally biased region" description="Low complexity" evidence="9">
    <location>
        <begin position="1"/>
        <end position="21"/>
    </location>
</feature>
<keyword evidence="6" id="KW-0863">Zinc-finger</keyword>
<keyword evidence="7" id="KW-0833">Ubl conjugation pathway</keyword>
<dbReference type="InterPro" id="IPR031127">
    <property type="entry name" value="E3_UB_ligase_RBR"/>
</dbReference>
<dbReference type="EC" id="2.3.2.31" evidence="2"/>
<evidence type="ECO:0000256" key="6">
    <source>
        <dbReference type="ARBA" id="ARBA00022771"/>
    </source>
</evidence>
<dbReference type="SUPFAM" id="SSF57850">
    <property type="entry name" value="RING/U-box"/>
    <property type="match status" value="1"/>
</dbReference>
<dbReference type="Gene3D" id="1.20.120.1750">
    <property type="match status" value="1"/>
</dbReference>
<feature type="domain" description="RING-type" evidence="10">
    <location>
        <begin position="79"/>
        <end position="278"/>
    </location>
</feature>
<dbReference type="PANTHER" id="PTHR11685">
    <property type="entry name" value="RBR FAMILY RING FINGER AND IBR DOMAIN-CONTAINING"/>
    <property type="match status" value="1"/>
</dbReference>
<evidence type="ECO:0000313" key="12">
    <source>
        <dbReference type="Proteomes" id="UP000606974"/>
    </source>
</evidence>
<dbReference type="InterPro" id="IPR044066">
    <property type="entry name" value="TRIAD_supradom"/>
</dbReference>
<name>A0A8H7E8F8_9EURO</name>
<sequence length="374" mass="41681">MSWLSASPDSIPSESSQQEIAVAEPRAWGHRGAGHGIDDRDWFGAFYVPQNDLASITPEWPPSAREESESVAQESTEEQLQSCISCGTPTQELQQLSCGHLWGRACLIARIELALQGFGLNWPARCCQKIDEDEMKSLAPFLGESVVQMYLNKYEEMETPRDQRIYCANPRCSVFLGQREKGAHLDACLECGTSTCLSCGNMEPLHDHDECPSETTRVSHQELINSGKLQQCPGCPEVVELREACNHITCLCGTEFCFSCGQFWRTCYCALYPGVEDETEEGHQDEAAEAAEEAFAAARATCLHPMFNNATRQTRCEYCGHSSGVRMYKCARCRTAACYDCYDRLNMFAIGASALRQEAALWRANIDRQDELGD</sequence>
<dbReference type="GO" id="GO:0061630">
    <property type="term" value="F:ubiquitin protein ligase activity"/>
    <property type="evidence" value="ECO:0007669"/>
    <property type="project" value="UniProtKB-EC"/>
</dbReference>
<keyword evidence="8" id="KW-0862">Zinc</keyword>
<dbReference type="Proteomes" id="UP000606974">
    <property type="component" value="Unassembled WGS sequence"/>
</dbReference>
<dbReference type="SMART" id="SM00647">
    <property type="entry name" value="IBR"/>
    <property type="match status" value="2"/>
</dbReference>
<comment type="catalytic activity">
    <reaction evidence="1">
        <text>[E2 ubiquitin-conjugating enzyme]-S-ubiquitinyl-L-cysteine + [acceptor protein]-L-lysine = [E2 ubiquitin-conjugating enzyme]-L-cysteine + [acceptor protein]-N(6)-ubiquitinyl-L-lysine.</text>
        <dbReference type="EC" id="2.3.2.31"/>
    </reaction>
</comment>
<keyword evidence="12" id="KW-1185">Reference proteome</keyword>
<keyword evidence="5" id="KW-0677">Repeat</keyword>
<dbReference type="CDD" id="cd22584">
    <property type="entry name" value="Rcat_RBR_unk"/>
    <property type="match status" value="1"/>
</dbReference>
<proteinExistence type="predicted"/>
<dbReference type="Pfam" id="PF01485">
    <property type="entry name" value="IBR"/>
    <property type="match status" value="2"/>
</dbReference>
<evidence type="ECO:0000256" key="5">
    <source>
        <dbReference type="ARBA" id="ARBA00022737"/>
    </source>
</evidence>
<evidence type="ECO:0000256" key="9">
    <source>
        <dbReference type="SAM" id="MobiDB-lite"/>
    </source>
</evidence>
<dbReference type="OrthoDB" id="9977870at2759"/>
<dbReference type="InterPro" id="IPR002867">
    <property type="entry name" value="IBR_dom"/>
</dbReference>
<evidence type="ECO:0000313" key="11">
    <source>
        <dbReference type="EMBL" id="KAF7510716.1"/>
    </source>
</evidence>